<feature type="domain" description="Enolpyruvate transferase" evidence="8">
    <location>
        <begin position="7"/>
        <end position="421"/>
    </location>
</feature>
<sequence>MDIVCHPTPLSGALPAISSKSIAHRLLILAAVSSCTTDVHCSTTSADIEATAGCLRALGARVTRTQVGYRVVPVPEATRRPARPVRVDCGESGSTLRFLVPVICALGGPVEVVGHGRLADRPLEPLLSELRAHGATISEEGSFPLKVSGPISSGRFRLPGDVSSQFVSGLLLAAPLLRGPVEVAVTEPVESLPYVNLTTSALATFGVDVSVRHEEEGGEGLTVFSLAPTGVRPASPGLCEVEGDWSNAAFWLAAGALSDGGVAVTGLDLSSAQGDRSILAALSCFGARVARRGGAARVTKDRPRATTLDVSDFPDLVPPLAAVAALCPGTTRLTHAGRLRLKESDRLETVSAALRALGADARAVGDDLVIVGRESLLGGEVDAANDHRIAMMAAIAATRATGDVTIRGAECVSKSYPAFFEDYELLGGSVTRKGDEHAL</sequence>
<comment type="caution">
    <text evidence="7">Lacks conserved residue(s) required for the propagation of feature annotation.</text>
</comment>
<dbReference type="InterPro" id="IPR006264">
    <property type="entry name" value="EPSP_synthase"/>
</dbReference>
<comment type="caution">
    <text evidence="9">The sequence shown here is derived from an EMBL/GenBank/DDBJ whole genome shotgun (WGS) entry which is preliminary data.</text>
</comment>
<comment type="similarity">
    <text evidence="2 7">Belongs to the EPSP synthase family.</text>
</comment>
<dbReference type="InterPro" id="IPR001986">
    <property type="entry name" value="Enolpyruvate_Tfrase_dom"/>
</dbReference>
<dbReference type="Proteomes" id="UP001332931">
    <property type="component" value="Unassembled WGS sequence"/>
</dbReference>
<evidence type="ECO:0000313" key="9">
    <source>
        <dbReference type="EMBL" id="MEE6147226.1"/>
    </source>
</evidence>
<feature type="binding site" evidence="7">
    <location>
        <position position="191"/>
    </location>
    <ligand>
        <name>3-phosphoshikimate</name>
        <dbReference type="ChEBI" id="CHEBI:145989"/>
    </ligand>
</feature>
<evidence type="ECO:0000256" key="4">
    <source>
        <dbReference type="ARBA" id="ARBA00022679"/>
    </source>
</evidence>
<dbReference type="InterPro" id="IPR013792">
    <property type="entry name" value="RNA3'P_cycl/enolpyr_Trfase_a/b"/>
</dbReference>
<dbReference type="EC" id="2.5.1.19" evidence="7"/>
<comment type="function">
    <text evidence="7">Catalyzes the transfer of the enolpyruvyl moiety of phosphoenolpyruvate (PEP) to the 5-hydroxyl of shikimate-3-phosphate (S3P) to produce enolpyruvyl shikimate-3-phosphate and inorganic phosphate.</text>
</comment>
<feature type="binding site" evidence="7">
    <location>
        <position position="21"/>
    </location>
    <ligand>
        <name>3-phosphoshikimate</name>
        <dbReference type="ChEBI" id="CHEBI:145989"/>
    </ligand>
</feature>
<evidence type="ECO:0000256" key="7">
    <source>
        <dbReference type="HAMAP-Rule" id="MF_00210"/>
    </source>
</evidence>
<evidence type="ECO:0000256" key="5">
    <source>
        <dbReference type="ARBA" id="ARBA00023141"/>
    </source>
</evidence>
<dbReference type="SUPFAM" id="SSF55205">
    <property type="entry name" value="EPT/RTPC-like"/>
    <property type="match status" value="1"/>
</dbReference>
<dbReference type="Gene3D" id="3.65.10.10">
    <property type="entry name" value="Enolpyruvate transferase domain"/>
    <property type="match status" value="2"/>
</dbReference>
<evidence type="ECO:0000259" key="8">
    <source>
        <dbReference type="Pfam" id="PF00275"/>
    </source>
</evidence>
<feature type="binding site" evidence="7">
    <location>
        <position position="414"/>
    </location>
    <ligand>
        <name>phosphoenolpyruvate</name>
        <dbReference type="ChEBI" id="CHEBI:58702"/>
    </ligand>
</feature>
<feature type="binding site" evidence="7">
    <location>
        <position position="165"/>
    </location>
    <ligand>
        <name>phosphoenolpyruvate</name>
        <dbReference type="ChEBI" id="CHEBI:58702"/>
    </ligand>
</feature>
<keyword evidence="5 7" id="KW-0057">Aromatic amino acid biosynthesis</keyword>
<dbReference type="RefSeq" id="WP_330957991.1">
    <property type="nucleotide sequence ID" value="NZ_JAZGJQ010000003.1"/>
</dbReference>
<dbReference type="PANTHER" id="PTHR21090">
    <property type="entry name" value="AROM/DEHYDROQUINATE SYNTHASE"/>
    <property type="match status" value="1"/>
</dbReference>
<feature type="binding site" evidence="7">
    <location>
        <position position="388"/>
    </location>
    <ligand>
        <name>phosphoenolpyruvate</name>
        <dbReference type="ChEBI" id="CHEBI:58702"/>
    </ligand>
</feature>
<gene>
    <name evidence="7 9" type="primary">aroA</name>
    <name evidence="9" type="ORF">VXJ25_04355</name>
</gene>
<evidence type="ECO:0000256" key="6">
    <source>
        <dbReference type="ARBA" id="ARBA00044633"/>
    </source>
</evidence>
<feature type="active site" description="Proton acceptor" evidence="7">
    <location>
        <position position="315"/>
    </location>
</feature>
<comment type="subcellular location">
    <subcellularLocation>
        <location evidence="7">Cytoplasm</location>
    </subcellularLocation>
</comment>
<dbReference type="PROSITE" id="PS00885">
    <property type="entry name" value="EPSP_SYNTHASE_2"/>
    <property type="match status" value="1"/>
</dbReference>
<protein>
    <recommendedName>
        <fullName evidence="7">3-phosphoshikimate 1-carboxyvinyltransferase</fullName>
        <ecNumber evidence="7">2.5.1.19</ecNumber>
    </recommendedName>
    <alternativeName>
        <fullName evidence="7">5-enolpyruvylshikimate-3-phosphate synthase</fullName>
        <shortName evidence="7">EPSP synthase</shortName>
        <shortName evidence="7">EPSPS</shortName>
    </alternativeName>
</protein>
<dbReference type="GO" id="GO:0003866">
    <property type="term" value="F:3-phosphoshikimate 1-carboxyvinyltransferase activity"/>
    <property type="evidence" value="ECO:0007669"/>
    <property type="project" value="UniProtKB-EC"/>
</dbReference>
<proteinExistence type="inferred from homology"/>
<dbReference type="PANTHER" id="PTHR21090:SF5">
    <property type="entry name" value="PENTAFUNCTIONAL AROM POLYPEPTIDE"/>
    <property type="match status" value="1"/>
</dbReference>
<name>A0ABU7R9G4_9ACTN</name>
<keyword evidence="7" id="KW-0963">Cytoplasm</keyword>
<feature type="binding site" evidence="7">
    <location>
        <position position="25"/>
    </location>
    <ligand>
        <name>3-phosphoshikimate</name>
        <dbReference type="ChEBI" id="CHEBI:145989"/>
    </ligand>
</feature>
<comment type="catalytic activity">
    <reaction evidence="6">
        <text>3-phosphoshikimate + phosphoenolpyruvate = 5-O-(1-carboxyvinyl)-3-phosphoshikimate + phosphate</text>
        <dbReference type="Rhea" id="RHEA:21256"/>
        <dbReference type="ChEBI" id="CHEBI:43474"/>
        <dbReference type="ChEBI" id="CHEBI:57701"/>
        <dbReference type="ChEBI" id="CHEBI:58702"/>
        <dbReference type="ChEBI" id="CHEBI:145989"/>
        <dbReference type="EC" id="2.5.1.19"/>
    </reaction>
    <physiologicalReaction direction="left-to-right" evidence="6">
        <dbReference type="Rhea" id="RHEA:21257"/>
    </physiologicalReaction>
</comment>
<dbReference type="PIRSF" id="PIRSF000505">
    <property type="entry name" value="EPSPS"/>
    <property type="match status" value="1"/>
</dbReference>
<dbReference type="CDD" id="cd01556">
    <property type="entry name" value="EPSP_synthase"/>
    <property type="match status" value="1"/>
</dbReference>
<feature type="binding site" evidence="7">
    <location>
        <position position="342"/>
    </location>
    <ligand>
        <name>3-phosphoshikimate</name>
        <dbReference type="ChEBI" id="CHEBI:145989"/>
    </ligand>
</feature>
<dbReference type="HAMAP" id="MF_00210">
    <property type="entry name" value="EPSP_synth"/>
    <property type="match status" value="1"/>
</dbReference>
<feature type="binding site" evidence="7">
    <location>
        <position position="315"/>
    </location>
    <ligand>
        <name>3-phosphoshikimate</name>
        <dbReference type="ChEBI" id="CHEBI:145989"/>
    </ligand>
</feature>
<feature type="binding site" evidence="7">
    <location>
        <position position="93"/>
    </location>
    <ligand>
        <name>phosphoenolpyruvate</name>
        <dbReference type="ChEBI" id="CHEBI:58702"/>
    </ligand>
</feature>
<evidence type="ECO:0000256" key="1">
    <source>
        <dbReference type="ARBA" id="ARBA00004811"/>
    </source>
</evidence>
<dbReference type="InterPro" id="IPR023193">
    <property type="entry name" value="EPSP_synthase_CS"/>
</dbReference>
<feature type="binding site" evidence="7">
    <location>
        <position position="20"/>
    </location>
    <ligand>
        <name>3-phosphoshikimate</name>
        <dbReference type="ChEBI" id="CHEBI:145989"/>
    </ligand>
</feature>
<organism evidence="9 10">
    <name type="scientific">Olsenella absiana</name>
    <dbReference type="NCBI Taxonomy" id="3115222"/>
    <lineage>
        <taxon>Bacteria</taxon>
        <taxon>Bacillati</taxon>
        <taxon>Actinomycetota</taxon>
        <taxon>Coriobacteriia</taxon>
        <taxon>Coriobacteriales</taxon>
        <taxon>Atopobiaceae</taxon>
        <taxon>Olsenella</taxon>
    </lineage>
</organism>
<feature type="binding site" evidence="7">
    <location>
        <position position="20"/>
    </location>
    <ligand>
        <name>phosphoenolpyruvate</name>
        <dbReference type="ChEBI" id="CHEBI:58702"/>
    </ligand>
</feature>
<keyword evidence="3 7" id="KW-0028">Amino-acid biosynthesis</keyword>
<evidence type="ECO:0000256" key="3">
    <source>
        <dbReference type="ARBA" id="ARBA00022605"/>
    </source>
</evidence>
<comment type="pathway">
    <text evidence="1 7">Metabolic intermediate biosynthesis; chorismate biosynthesis; chorismate from D-erythrose 4-phosphate and phosphoenolpyruvate: step 6/7.</text>
</comment>
<keyword evidence="10" id="KW-1185">Reference proteome</keyword>
<feature type="binding site" evidence="7">
    <location>
        <position position="164"/>
    </location>
    <ligand>
        <name>3-phosphoshikimate</name>
        <dbReference type="ChEBI" id="CHEBI:145989"/>
    </ligand>
</feature>
<keyword evidence="4 7" id="KW-0808">Transferase</keyword>
<feature type="binding site" evidence="7">
    <location>
        <position position="121"/>
    </location>
    <ligand>
        <name>phosphoenolpyruvate</name>
        <dbReference type="ChEBI" id="CHEBI:58702"/>
    </ligand>
</feature>
<evidence type="ECO:0000313" key="10">
    <source>
        <dbReference type="Proteomes" id="UP001332931"/>
    </source>
</evidence>
<feature type="binding site" evidence="7">
    <location>
        <position position="165"/>
    </location>
    <ligand>
        <name>3-phosphoshikimate</name>
        <dbReference type="ChEBI" id="CHEBI:145989"/>
    </ligand>
</feature>
<evidence type="ECO:0000256" key="2">
    <source>
        <dbReference type="ARBA" id="ARBA00009948"/>
    </source>
</evidence>
<feature type="binding site" evidence="7">
    <location>
        <position position="346"/>
    </location>
    <ligand>
        <name>phosphoenolpyruvate</name>
        <dbReference type="ChEBI" id="CHEBI:58702"/>
    </ligand>
</feature>
<dbReference type="NCBIfam" id="TIGR01356">
    <property type="entry name" value="aroA"/>
    <property type="match status" value="1"/>
</dbReference>
<dbReference type="Pfam" id="PF00275">
    <property type="entry name" value="EPSP_synthase"/>
    <property type="match status" value="1"/>
</dbReference>
<reference evidence="9 10" key="1">
    <citation type="submission" date="2024-01" db="EMBL/GenBank/DDBJ databases">
        <title>Description of Olsenella sp. nov., isolated from pig feces.</title>
        <authorList>
            <person name="Chang Y.-H."/>
        </authorList>
    </citation>
    <scope>NUCLEOTIDE SEQUENCE [LARGE SCALE GENOMIC DNA]</scope>
    <source>
        <strain evidence="9 10">YH-ols2223</strain>
    </source>
</reference>
<dbReference type="InterPro" id="IPR036968">
    <property type="entry name" value="Enolpyruvate_Tfrase_sf"/>
</dbReference>
<comment type="subunit">
    <text evidence="7">Monomer.</text>
</comment>
<feature type="binding site" evidence="7">
    <location>
        <position position="163"/>
    </location>
    <ligand>
        <name>3-phosphoshikimate</name>
        <dbReference type="ChEBI" id="CHEBI:145989"/>
    </ligand>
</feature>
<accession>A0ABU7R9G4</accession>
<dbReference type="EMBL" id="JAZGJQ010000003">
    <property type="protein sequence ID" value="MEE6147226.1"/>
    <property type="molecule type" value="Genomic_DNA"/>
</dbReference>